<dbReference type="EMBL" id="CP038908">
    <property type="protein sequence ID" value="QGO05688.1"/>
    <property type="molecule type" value="Genomic_DNA"/>
</dbReference>
<evidence type="ECO:0000313" key="7">
    <source>
        <dbReference type="EMBL" id="QGO05688.1"/>
    </source>
</evidence>
<feature type="compositionally biased region" description="Basic residues" evidence="6">
    <location>
        <begin position="89"/>
        <end position="98"/>
    </location>
</feature>
<dbReference type="AlphaFoldDB" id="A0A9Q6LK97"/>
<dbReference type="InterPro" id="IPR003489">
    <property type="entry name" value="RHF/RaiA"/>
</dbReference>
<dbReference type="Proteomes" id="UP000422232">
    <property type="component" value="Chromosome"/>
</dbReference>
<evidence type="ECO:0000256" key="2">
    <source>
        <dbReference type="ARBA" id="ARBA00038434"/>
    </source>
</evidence>
<evidence type="ECO:0000313" key="8">
    <source>
        <dbReference type="Proteomes" id="UP000422232"/>
    </source>
</evidence>
<dbReference type="GO" id="GO:0043024">
    <property type="term" value="F:ribosomal small subunit binding"/>
    <property type="evidence" value="ECO:0007669"/>
    <property type="project" value="TreeGrafter"/>
</dbReference>
<organism evidence="7 8">
    <name type="scientific">Piscirickettsia salmonis</name>
    <dbReference type="NCBI Taxonomy" id="1238"/>
    <lineage>
        <taxon>Bacteria</taxon>
        <taxon>Pseudomonadati</taxon>
        <taxon>Pseudomonadota</taxon>
        <taxon>Gammaproteobacteria</taxon>
        <taxon>Thiotrichales</taxon>
        <taxon>Piscirickettsiaceae</taxon>
        <taxon>Piscirickettsia</taxon>
    </lineage>
</organism>
<evidence type="ECO:0000256" key="6">
    <source>
        <dbReference type="SAM" id="MobiDB-lite"/>
    </source>
</evidence>
<keyword evidence="1" id="KW-0810">Translation regulation</keyword>
<dbReference type="Pfam" id="PF02482">
    <property type="entry name" value="Ribosomal_S30AE"/>
    <property type="match status" value="1"/>
</dbReference>
<name>A0A9Q6LK97_PISSA</name>
<dbReference type="RefSeq" id="WP_016212350.1">
    <property type="nucleotide sequence ID" value="NZ_CP012413.1"/>
</dbReference>
<dbReference type="NCBIfam" id="TIGR00741">
    <property type="entry name" value="yfiA"/>
    <property type="match status" value="1"/>
</dbReference>
<gene>
    <name evidence="7" type="primary">hpf_2</name>
    <name evidence="7" type="ORF">Psal009_01581</name>
</gene>
<dbReference type="GeneID" id="66740762"/>
<comment type="subunit">
    <text evidence="3">Associates exclusively with 100S ribosomes, which are dimers of 70S ribosomes.</text>
</comment>
<evidence type="ECO:0000256" key="5">
    <source>
        <dbReference type="ARBA" id="ARBA00041319"/>
    </source>
</evidence>
<dbReference type="GO" id="GO:0045900">
    <property type="term" value="P:negative regulation of translational elongation"/>
    <property type="evidence" value="ECO:0007669"/>
    <property type="project" value="TreeGrafter"/>
</dbReference>
<dbReference type="SUPFAM" id="SSF69754">
    <property type="entry name" value="Ribosome binding protein Y (YfiA homologue)"/>
    <property type="match status" value="1"/>
</dbReference>
<evidence type="ECO:0000256" key="3">
    <source>
        <dbReference type="ARBA" id="ARBA00038695"/>
    </source>
</evidence>
<accession>A0A9Q6LK97</accession>
<dbReference type="PANTHER" id="PTHR33231:SF1">
    <property type="entry name" value="30S RIBOSOMAL PROTEIN"/>
    <property type="match status" value="1"/>
</dbReference>
<evidence type="ECO:0000256" key="4">
    <source>
        <dbReference type="ARBA" id="ARBA00041148"/>
    </source>
</evidence>
<dbReference type="InterPro" id="IPR036567">
    <property type="entry name" value="RHF-like"/>
</dbReference>
<keyword evidence="8" id="KW-1185">Reference proteome</keyword>
<proteinExistence type="inferred from homology"/>
<dbReference type="GO" id="GO:0022627">
    <property type="term" value="C:cytosolic small ribosomal subunit"/>
    <property type="evidence" value="ECO:0007669"/>
    <property type="project" value="TreeGrafter"/>
</dbReference>
<dbReference type="InterPro" id="IPR050574">
    <property type="entry name" value="HPF/YfiA_ribosome-assoc"/>
</dbReference>
<dbReference type="PANTHER" id="PTHR33231">
    <property type="entry name" value="30S RIBOSOMAL PROTEIN"/>
    <property type="match status" value="1"/>
</dbReference>
<protein>
    <recommendedName>
        <fullName evidence="4">Ribosome hibernation promoting factor</fullName>
    </recommendedName>
    <alternativeName>
        <fullName evidence="5">Hibernation factor HPF</fullName>
    </alternativeName>
</protein>
<dbReference type="CDD" id="cd00552">
    <property type="entry name" value="RaiA"/>
    <property type="match status" value="1"/>
</dbReference>
<dbReference type="Gene3D" id="3.30.160.100">
    <property type="entry name" value="Ribosome hibernation promotion factor-like"/>
    <property type="match status" value="1"/>
</dbReference>
<comment type="similarity">
    <text evidence="2">Belongs to the HPF/YfiA ribosome-associated protein family. Short HPF subfamily.</text>
</comment>
<evidence type="ECO:0000256" key="1">
    <source>
        <dbReference type="ARBA" id="ARBA00022845"/>
    </source>
</evidence>
<reference evidence="7 8" key="1">
    <citation type="submission" date="2019-04" db="EMBL/GenBank/DDBJ databases">
        <title>Complete genome sequencing of Piscirickettsia salmonis strain Psal-009.</title>
        <authorList>
            <person name="Schober I."/>
            <person name="Bunk B."/>
            <person name="Sproer C."/>
            <person name="Carril G.P."/>
            <person name="Riedel T."/>
            <person name="Flores-Herrera P.A."/>
            <person name="Nourdin-Galindo G."/>
            <person name="Marshall S.H."/>
            <person name="Overmann J."/>
        </authorList>
    </citation>
    <scope>NUCLEOTIDE SEQUENCE [LARGE SCALE GENOMIC DNA]</scope>
    <source>
        <strain evidence="7 8">Psal-009</strain>
    </source>
</reference>
<sequence length="110" mass="12345">MQVTVTGHHIPLSHSLRNFTKQKLGKLSQHSEEILHADVVLTHQSGRNKAEVKVAIPGHNLVSHANGRDMYHILSLAISKVTKQLVKVKEKRTTRRTQAHTITTEDSEQS</sequence>
<feature type="region of interest" description="Disordered" evidence="6">
    <location>
        <begin position="89"/>
        <end position="110"/>
    </location>
</feature>